<dbReference type="Proteomes" id="UP000267081">
    <property type="component" value="Unassembled WGS sequence"/>
</dbReference>
<keyword evidence="2" id="KW-1185">Reference proteome</keyword>
<organism evidence="1 2">
    <name type="scientific">Amycolatopsis eburnea</name>
    <dbReference type="NCBI Taxonomy" id="2267691"/>
    <lineage>
        <taxon>Bacteria</taxon>
        <taxon>Bacillati</taxon>
        <taxon>Actinomycetota</taxon>
        <taxon>Actinomycetes</taxon>
        <taxon>Pseudonocardiales</taxon>
        <taxon>Pseudonocardiaceae</taxon>
        <taxon>Amycolatopsis</taxon>
    </lineage>
</organism>
<dbReference type="AlphaFoldDB" id="A0A427T7F0"/>
<gene>
    <name evidence="1" type="ORF">EIY87_21800</name>
</gene>
<proteinExistence type="predicted"/>
<comment type="caution">
    <text evidence="1">The sequence shown here is derived from an EMBL/GenBank/DDBJ whole genome shotgun (WGS) entry which is preliminary data.</text>
</comment>
<evidence type="ECO:0000313" key="1">
    <source>
        <dbReference type="EMBL" id="RSD16299.1"/>
    </source>
</evidence>
<dbReference type="EMBL" id="RSEC01000048">
    <property type="protein sequence ID" value="RSD16299.1"/>
    <property type="molecule type" value="Genomic_DNA"/>
</dbReference>
<dbReference type="Pfam" id="PF19827">
    <property type="entry name" value="DUF6308"/>
    <property type="match status" value="1"/>
</dbReference>
<sequence>MRVDASELPVASNYASQHELLDLHVLGNGRTAAVDALTRYFNEDAARPRYTGRWFERFAGGGDRPGIADTVTEADVLALNFLGITDLANVAIDTTITYTAEITELLEQIPANLAMYEAPWTTYAPGSPTSRLWWLFKRCGGKDRWVTANKLLARKRPCLLPVYDSQVKAVLEAPGSVWACLWTWFQADSRRAEAIAKLRDHAGGIQDISLLRCVDVVLWMHATGRTT</sequence>
<name>A0A427T7F0_9PSEU</name>
<protein>
    <submittedName>
        <fullName evidence="1">Uncharacterized protein</fullName>
    </submittedName>
</protein>
<dbReference type="RefSeq" id="WP_125311130.1">
    <property type="nucleotide sequence ID" value="NZ_RSEC01000048.1"/>
</dbReference>
<reference evidence="1 2" key="1">
    <citation type="submission" date="2018-12" db="EMBL/GenBank/DDBJ databases">
        <title>Amycolatopsis eburnea sp. nov. actinomycete associate with arbuscular mycorrhiza fungal spore.</title>
        <authorList>
            <person name="Lumyong S."/>
            <person name="Chaiya L."/>
        </authorList>
    </citation>
    <scope>NUCLEOTIDE SEQUENCE [LARGE SCALE GENOMIC DNA]</scope>
    <source>
        <strain evidence="1 2">GLM-1</strain>
    </source>
</reference>
<accession>A0A427T7F0</accession>
<dbReference type="OrthoDB" id="5178186at2"/>
<dbReference type="InterPro" id="IPR046275">
    <property type="entry name" value="DUF6308"/>
</dbReference>
<evidence type="ECO:0000313" key="2">
    <source>
        <dbReference type="Proteomes" id="UP000267081"/>
    </source>
</evidence>